<proteinExistence type="predicted"/>
<dbReference type="InterPro" id="IPR010261">
    <property type="entry name" value="Tir_chaperone"/>
</dbReference>
<organism evidence="1 2">
    <name type="scientific">Comamonas antarctica</name>
    <dbReference type="NCBI Taxonomy" id="2743470"/>
    <lineage>
        <taxon>Bacteria</taxon>
        <taxon>Pseudomonadati</taxon>
        <taxon>Pseudomonadota</taxon>
        <taxon>Betaproteobacteria</taxon>
        <taxon>Burkholderiales</taxon>
        <taxon>Comamonadaceae</taxon>
        <taxon>Comamonas</taxon>
    </lineage>
</organism>
<dbReference type="CDD" id="cd16364">
    <property type="entry name" value="T3SC_I-like"/>
    <property type="match status" value="1"/>
</dbReference>
<evidence type="ECO:0000313" key="1">
    <source>
        <dbReference type="EMBL" id="QKV54030.1"/>
    </source>
</evidence>
<dbReference type="Proteomes" id="UP000509579">
    <property type="component" value="Chromosome"/>
</dbReference>
<dbReference type="KEGG" id="aant:HUK68_14610"/>
<evidence type="ECO:0000313" key="2">
    <source>
        <dbReference type="Proteomes" id="UP000509579"/>
    </source>
</evidence>
<keyword evidence="2" id="KW-1185">Reference proteome</keyword>
<protein>
    <submittedName>
        <fullName evidence="1">CesT family type III secretion system chaperone</fullName>
    </submittedName>
</protein>
<gene>
    <name evidence="1" type="ORF">HUK68_14610</name>
</gene>
<dbReference type="RefSeq" id="WP_175504834.1">
    <property type="nucleotide sequence ID" value="NZ_CP054840.1"/>
</dbReference>
<dbReference type="GO" id="GO:0030254">
    <property type="term" value="P:protein secretion by the type III secretion system"/>
    <property type="evidence" value="ECO:0007669"/>
    <property type="project" value="InterPro"/>
</dbReference>
<dbReference type="AlphaFoldDB" id="A0A6N1X8A0"/>
<accession>A0A6N1X8A0</accession>
<reference evidence="1 2" key="1">
    <citation type="submission" date="2020-06" db="EMBL/GenBank/DDBJ databases">
        <title>Acidovorax antarctica sp. nov., isolated from Corinth ice sheet soil, Antarctic Fields Peninsula.</title>
        <authorList>
            <person name="Xu Q."/>
            <person name="Peng F."/>
        </authorList>
    </citation>
    <scope>NUCLEOTIDE SEQUENCE [LARGE SCALE GENOMIC DNA]</scope>
    <source>
        <strain evidence="1 2">16-35-5</strain>
    </source>
</reference>
<sequence length="149" mass="15974">MSQAYQTLLKQLAEEIGLDPEALAATEEIVIDELPIGLQLEGEGDEAEVWLCSLLAAPSPDRWEDVARTLLHANHLWTATGGATLGMIPSDNTVSLNVRRLLRDLDSEKLAILLAKTADIGLAWQDFITLGIGAADLPAFSSADVGVRV</sequence>
<dbReference type="Pfam" id="PF05932">
    <property type="entry name" value="CesT"/>
    <property type="match status" value="1"/>
</dbReference>
<name>A0A6N1X8A0_9BURK</name>
<dbReference type="SUPFAM" id="SSF69635">
    <property type="entry name" value="Type III secretory system chaperone-like"/>
    <property type="match status" value="1"/>
</dbReference>
<dbReference type="EMBL" id="CP054840">
    <property type="protein sequence ID" value="QKV54030.1"/>
    <property type="molecule type" value="Genomic_DNA"/>
</dbReference>
<dbReference type="Gene3D" id="3.30.1460.10">
    <property type="match status" value="1"/>
</dbReference>